<evidence type="ECO:0000313" key="9">
    <source>
        <dbReference type="EMBL" id="NXO08138.1"/>
    </source>
</evidence>
<dbReference type="InterPro" id="IPR024461">
    <property type="entry name" value="CCDC90-like"/>
</dbReference>
<evidence type="ECO:0000313" key="10">
    <source>
        <dbReference type="Proteomes" id="UP000534407"/>
    </source>
</evidence>
<comment type="subcellular location">
    <subcellularLocation>
        <location evidence="1">Mitochondrion membrane</location>
    </subcellularLocation>
</comment>
<dbReference type="Pfam" id="PF07798">
    <property type="entry name" value="CCDC90-like"/>
    <property type="match status" value="1"/>
</dbReference>
<name>A0A7L1PCP3_ORIOR</name>
<evidence type="ECO:0000256" key="3">
    <source>
        <dbReference type="ARBA" id="ARBA00022692"/>
    </source>
</evidence>
<feature type="non-terminal residue" evidence="9">
    <location>
        <position position="1"/>
    </location>
</feature>
<dbReference type="PANTHER" id="PTHR14360">
    <property type="entry name" value="PROTEIN FMP32, MITOCHONDRIAL"/>
    <property type="match status" value="1"/>
</dbReference>
<accession>A0A7L1PCP3</accession>
<comment type="similarity">
    <text evidence="2">Belongs to the CCDC90 family.</text>
</comment>
<gene>
    <name evidence="9" type="primary">Mcur1</name>
    <name evidence="9" type="ORF">ORIORI_R11275</name>
</gene>
<evidence type="ECO:0000256" key="4">
    <source>
        <dbReference type="ARBA" id="ARBA00022989"/>
    </source>
</evidence>
<evidence type="ECO:0000256" key="8">
    <source>
        <dbReference type="SAM" id="Phobius"/>
    </source>
</evidence>
<reference evidence="9 10" key="1">
    <citation type="submission" date="2019-09" db="EMBL/GenBank/DDBJ databases">
        <title>Bird 10,000 Genomes (B10K) Project - Family phase.</title>
        <authorList>
            <person name="Zhang G."/>
        </authorList>
    </citation>
    <scope>NUCLEOTIDE SEQUENCE [LARGE SCALE GENOMIC DNA]</scope>
    <source>
        <strain evidence="9">B10K-DU-002-24</strain>
        <tissue evidence="9">Muscle</tissue>
    </source>
</reference>
<dbReference type="EMBL" id="VXBT01002588">
    <property type="protein sequence ID" value="NXO08138.1"/>
    <property type="molecule type" value="Genomic_DNA"/>
</dbReference>
<evidence type="ECO:0000256" key="6">
    <source>
        <dbReference type="ARBA" id="ARBA00023128"/>
    </source>
</evidence>
<evidence type="ECO:0000256" key="2">
    <source>
        <dbReference type="ARBA" id="ARBA00007224"/>
    </source>
</evidence>
<dbReference type="Proteomes" id="UP000534407">
    <property type="component" value="Unassembled WGS sequence"/>
</dbReference>
<keyword evidence="5" id="KW-0175">Coiled coil</keyword>
<dbReference type="FunFam" id="1.20.5.340:FF:000015">
    <property type="entry name" value="Mitochondrial calcium uniporter regulator 1"/>
    <property type="match status" value="1"/>
</dbReference>
<dbReference type="GO" id="GO:0036444">
    <property type="term" value="P:calcium import into the mitochondrion"/>
    <property type="evidence" value="ECO:0007669"/>
    <property type="project" value="TreeGrafter"/>
</dbReference>
<comment type="caution">
    <text evidence="9">The sequence shown here is derived from an EMBL/GenBank/DDBJ whole genome shotgun (WGS) entry which is preliminary data.</text>
</comment>
<evidence type="ECO:0000256" key="1">
    <source>
        <dbReference type="ARBA" id="ARBA00004325"/>
    </source>
</evidence>
<evidence type="ECO:0000256" key="5">
    <source>
        <dbReference type="ARBA" id="ARBA00023054"/>
    </source>
</evidence>
<protein>
    <submittedName>
        <fullName evidence="9">MCUR1 regulator</fullName>
    </submittedName>
</protein>
<dbReference type="GO" id="GO:0051561">
    <property type="term" value="P:positive regulation of mitochondrial calcium ion concentration"/>
    <property type="evidence" value="ECO:0007669"/>
    <property type="project" value="TreeGrafter"/>
</dbReference>
<organism evidence="9 10">
    <name type="scientific">Oriolus oriolus</name>
    <name type="common">Eurasian golden oriole</name>
    <name type="synonym">Coracias oriolus</name>
    <dbReference type="NCBI Taxonomy" id="181099"/>
    <lineage>
        <taxon>Eukaryota</taxon>
        <taxon>Metazoa</taxon>
        <taxon>Chordata</taxon>
        <taxon>Craniata</taxon>
        <taxon>Vertebrata</taxon>
        <taxon>Euteleostomi</taxon>
        <taxon>Archelosauria</taxon>
        <taxon>Archosauria</taxon>
        <taxon>Dinosauria</taxon>
        <taxon>Saurischia</taxon>
        <taxon>Theropoda</taxon>
        <taxon>Coelurosauria</taxon>
        <taxon>Aves</taxon>
        <taxon>Neognathae</taxon>
        <taxon>Neoaves</taxon>
        <taxon>Telluraves</taxon>
        <taxon>Australaves</taxon>
        <taxon>Passeriformes</taxon>
        <taxon>Corvoidea</taxon>
        <taxon>Corvidae</taxon>
        <taxon>Oriolus</taxon>
    </lineage>
</organism>
<keyword evidence="7 8" id="KW-0472">Membrane</keyword>
<keyword evidence="4 8" id="KW-1133">Transmembrane helix</keyword>
<evidence type="ECO:0000256" key="7">
    <source>
        <dbReference type="ARBA" id="ARBA00023136"/>
    </source>
</evidence>
<sequence length="180" mass="20746">RRLYFDTHALVCLLEGNGFTTQQSEVIVSALVKIMNTNLDMIYKDMVTKVQQEIALQQVMSHIGGVKKDMIILEKSEFSALRSENEKIKLELQQIKKQVMDEITKVRSDNKLDLNLEKSRVKELHAQQDRALTQTDRKIDTEVADLKTMLESHKLDNIKYLAGSVFTCLTVALGFYRLWI</sequence>
<dbReference type="Gene3D" id="1.20.5.340">
    <property type="match status" value="1"/>
</dbReference>
<dbReference type="GO" id="GO:0005743">
    <property type="term" value="C:mitochondrial inner membrane"/>
    <property type="evidence" value="ECO:0007669"/>
    <property type="project" value="TreeGrafter"/>
</dbReference>
<keyword evidence="3 8" id="KW-0812">Transmembrane</keyword>
<feature type="transmembrane region" description="Helical" evidence="8">
    <location>
        <begin position="160"/>
        <end position="179"/>
    </location>
</feature>
<keyword evidence="10" id="KW-1185">Reference proteome</keyword>
<dbReference type="AlphaFoldDB" id="A0A7L1PCP3"/>
<dbReference type="PANTHER" id="PTHR14360:SF11">
    <property type="entry name" value="MITOCHONDRIAL CALCIUM UNIPORTER REGULATOR 1"/>
    <property type="match status" value="1"/>
</dbReference>
<keyword evidence="6" id="KW-0496">Mitochondrion</keyword>
<proteinExistence type="inferred from homology"/>
<feature type="non-terminal residue" evidence="9">
    <location>
        <position position="180"/>
    </location>
</feature>